<feature type="domain" description="NmrA-like" evidence="3">
    <location>
        <begin position="3"/>
        <end position="262"/>
    </location>
</feature>
<dbReference type="InterPro" id="IPR036291">
    <property type="entry name" value="NAD(P)-bd_dom_sf"/>
</dbReference>
<reference evidence="4" key="1">
    <citation type="submission" date="2021-10" db="EMBL/GenBank/DDBJ databases">
        <title>De novo Genome Assembly of Clathrus columnatus (Basidiomycota, Fungi) Using Illumina and Nanopore Sequence Data.</title>
        <authorList>
            <person name="Ogiso-Tanaka E."/>
            <person name="Itagaki H."/>
            <person name="Hosoya T."/>
            <person name="Hosaka K."/>
        </authorList>
    </citation>
    <scope>NUCLEOTIDE SEQUENCE</scope>
    <source>
        <strain evidence="4">MO-923</strain>
    </source>
</reference>
<evidence type="ECO:0000313" key="4">
    <source>
        <dbReference type="EMBL" id="GJJ09082.1"/>
    </source>
</evidence>
<dbReference type="Proteomes" id="UP001050691">
    <property type="component" value="Unassembled WGS sequence"/>
</dbReference>
<dbReference type="InterPro" id="IPR051164">
    <property type="entry name" value="NmrA-like_oxidored"/>
</dbReference>
<name>A0AAV5A5Z6_9AGAM</name>
<sequence length="339" mass="36712">MVRTVLVTGSTGLQARALIKSLLSSNSSSEDKFRILGLTRNPSNPLAQSLQKECQDDPNIDETGLTFVKGNLDDEAGLCSIFEEEKKKDGIWGVHIVLPFPGLGNKVDGEAKQGILVANLALEYSVSHVIYSSAARLTSVDEQGTASHGAKGVIEKHVKSLGEKGLKYTIIQPSLFMELFEGPLGPLTVSMFRAGLPPDTKIQLIASEDIGNIAGAIFKNHEQYIGKTILVVGDVLTVKEQDEAYKNATGRARSASPSILAKIILKTSSAAKEIVVDIRKEHEARTADAEGFEKGLKESKAVYPEVMTYETWVKKVKERAPPKGWNKLSLVNVLTGKKA</sequence>
<evidence type="ECO:0000313" key="5">
    <source>
        <dbReference type="Proteomes" id="UP001050691"/>
    </source>
</evidence>
<dbReference type="GO" id="GO:0005634">
    <property type="term" value="C:nucleus"/>
    <property type="evidence" value="ECO:0007669"/>
    <property type="project" value="TreeGrafter"/>
</dbReference>
<protein>
    <recommendedName>
        <fullName evidence="3">NmrA-like domain-containing protein</fullName>
    </recommendedName>
</protein>
<keyword evidence="5" id="KW-1185">Reference proteome</keyword>
<proteinExistence type="inferred from homology"/>
<dbReference type="SUPFAM" id="SSF51735">
    <property type="entry name" value="NAD(P)-binding Rossmann-fold domains"/>
    <property type="match status" value="1"/>
</dbReference>
<comment type="similarity">
    <text evidence="1">Belongs to the NmrA-type oxidoreductase family.</text>
</comment>
<dbReference type="PANTHER" id="PTHR42748:SF7">
    <property type="entry name" value="NMRA LIKE REDOX SENSOR 1-RELATED"/>
    <property type="match status" value="1"/>
</dbReference>
<dbReference type="Pfam" id="PF05368">
    <property type="entry name" value="NmrA"/>
    <property type="match status" value="1"/>
</dbReference>
<dbReference type="EMBL" id="BPWL01000004">
    <property type="protein sequence ID" value="GJJ09082.1"/>
    <property type="molecule type" value="Genomic_DNA"/>
</dbReference>
<dbReference type="InterPro" id="IPR008030">
    <property type="entry name" value="NmrA-like"/>
</dbReference>
<dbReference type="Gene3D" id="3.40.50.720">
    <property type="entry name" value="NAD(P)-binding Rossmann-like Domain"/>
    <property type="match status" value="1"/>
</dbReference>
<accession>A0AAV5A5Z6</accession>
<gene>
    <name evidence="4" type="ORF">Clacol_003304</name>
</gene>
<keyword evidence="2" id="KW-0521">NADP</keyword>
<evidence type="ECO:0000256" key="1">
    <source>
        <dbReference type="ARBA" id="ARBA00006328"/>
    </source>
</evidence>
<organism evidence="4 5">
    <name type="scientific">Clathrus columnatus</name>
    <dbReference type="NCBI Taxonomy" id="1419009"/>
    <lineage>
        <taxon>Eukaryota</taxon>
        <taxon>Fungi</taxon>
        <taxon>Dikarya</taxon>
        <taxon>Basidiomycota</taxon>
        <taxon>Agaricomycotina</taxon>
        <taxon>Agaricomycetes</taxon>
        <taxon>Phallomycetidae</taxon>
        <taxon>Phallales</taxon>
        <taxon>Clathraceae</taxon>
        <taxon>Clathrus</taxon>
    </lineage>
</organism>
<evidence type="ECO:0000256" key="2">
    <source>
        <dbReference type="ARBA" id="ARBA00022857"/>
    </source>
</evidence>
<dbReference type="Gene3D" id="3.90.25.10">
    <property type="entry name" value="UDP-galactose 4-epimerase, domain 1"/>
    <property type="match status" value="1"/>
</dbReference>
<dbReference type="PANTHER" id="PTHR42748">
    <property type="entry name" value="NITROGEN METABOLITE REPRESSION PROTEIN NMRA FAMILY MEMBER"/>
    <property type="match status" value="1"/>
</dbReference>
<dbReference type="AlphaFoldDB" id="A0AAV5A5Z6"/>
<comment type="caution">
    <text evidence="4">The sequence shown here is derived from an EMBL/GenBank/DDBJ whole genome shotgun (WGS) entry which is preliminary data.</text>
</comment>
<evidence type="ECO:0000259" key="3">
    <source>
        <dbReference type="Pfam" id="PF05368"/>
    </source>
</evidence>